<dbReference type="PANTHER" id="PTHR43384">
    <property type="entry name" value="SEPTUM SITE-DETERMINING PROTEIN MIND HOMOLOG, CHLOROPLASTIC-RELATED"/>
    <property type="match status" value="1"/>
</dbReference>
<dbReference type="GO" id="GO:0005524">
    <property type="term" value="F:ATP binding"/>
    <property type="evidence" value="ECO:0007669"/>
    <property type="project" value="TreeGrafter"/>
</dbReference>
<feature type="domain" description="CobQ/CobB/MinD/ParA nucleotide binding" evidence="1">
    <location>
        <begin position="39"/>
        <end position="104"/>
    </location>
</feature>
<dbReference type="InterPro" id="IPR002586">
    <property type="entry name" value="CobQ/CobB/MinD/ParA_Nub-bd_dom"/>
</dbReference>
<dbReference type="PANTHER" id="PTHR43384:SF14">
    <property type="entry name" value="ESX-1 SECRETION-ASSOCIATED PROTEIN ESPI"/>
    <property type="match status" value="1"/>
</dbReference>
<accession>X8CLP0</accession>
<dbReference type="PATRIC" id="fig|1299334.3.peg.2888"/>
<dbReference type="Pfam" id="PF01656">
    <property type="entry name" value="CbiA"/>
    <property type="match status" value="1"/>
</dbReference>
<dbReference type="GO" id="GO:0009898">
    <property type="term" value="C:cytoplasmic side of plasma membrane"/>
    <property type="evidence" value="ECO:0007669"/>
    <property type="project" value="TreeGrafter"/>
</dbReference>
<dbReference type="InterPro" id="IPR027417">
    <property type="entry name" value="P-loop_NTPase"/>
</dbReference>
<protein>
    <submittedName>
        <fullName evidence="2">CobQ/CobB/MinD/ParA nucleotide binding domain protein</fullName>
    </submittedName>
</protein>
<dbReference type="EMBL" id="JAOB01000029">
    <property type="protein sequence ID" value="EUA56746.1"/>
    <property type="molecule type" value="Genomic_DNA"/>
</dbReference>
<dbReference type="Gene3D" id="3.40.50.300">
    <property type="entry name" value="P-loop containing nucleotide triphosphate hydrolases"/>
    <property type="match status" value="1"/>
</dbReference>
<dbReference type="InterPro" id="IPR050625">
    <property type="entry name" value="ParA/MinD_ATPase"/>
</dbReference>
<reference evidence="2" key="1">
    <citation type="submission" date="2014-01" db="EMBL/GenBank/DDBJ databases">
        <authorList>
            <person name="Brown-Elliot B."/>
            <person name="Wallace R."/>
            <person name="Lenaerts A."/>
            <person name="Ordway D."/>
            <person name="DeGroote M.A."/>
            <person name="Parker T."/>
            <person name="Sizemore C."/>
            <person name="Tallon L.J."/>
            <person name="Sadzewicz L.K."/>
            <person name="Sengamalay N."/>
            <person name="Fraser C.M."/>
            <person name="Hine E."/>
            <person name="Shefchek K.A."/>
            <person name="Das S.P."/>
            <person name="Tettelin H."/>
        </authorList>
    </citation>
    <scope>NUCLEOTIDE SEQUENCE [LARGE SCALE GENOMIC DNA]</scope>
    <source>
        <strain evidence="2">4042</strain>
    </source>
</reference>
<proteinExistence type="predicted"/>
<organism evidence="2">
    <name type="scientific">Mycobacterium xenopi 4042</name>
    <dbReference type="NCBI Taxonomy" id="1299334"/>
    <lineage>
        <taxon>Bacteria</taxon>
        <taxon>Bacillati</taxon>
        <taxon>Actinomycetota</taxon>
        <taxon>Actinomycetes</taxon>
        <taxon>Mycobacteriales</taxon>
        <taxon>Mycobacteriaceae</taxon>
        <taxon>Mycobacterium</taxon>
    </lineage>
</organism>
<dbReference type="SUPFAM" id="SSF52540">
    <property type="entry name" value="P-loop containing nucleoside triphosphate hydrolases"/>
    <property type="match status" value="1"/>
</dbReference>
<dbReference type="AlphaFoldDB" id="X8CLP0"/>
<evidence type="ECO:0000259" key="1">
    <source>
        <dbReference type="Pfam" id="PF01656"/>
    </source>
</evidence>
<comment type="caution">
    <text evidence="2">The sequence shown here is derived from an EMBL/GenBank/DDBJ whole genome shotgun (WGS) entry which is preliminary data.</text>
</comment>
<sequence length="171" mass="18540">MATRGLVNLGPSAHERQEARFEAAVQAVLRGNYKVGVLGKGGVGKTTVAASVGSIFAELRRQDRVVAVDADTAFGRLASRIDPRTESSYWELAADKNLRSFADVRAGSAPTPPGCTCWPATRPPGVVGCSTRPFTARPRCDWTVISPSPSSTAGRRWTHRSLRRRCATWMR</sequence>
<dbReference type="GO" id="GO:0016887">
    <property type="term" value="F:ATP hydrolysis activity"/>
    <property type="evidence" value="ECO:0007669"/>
    <property type="project" value="TreeGrafter"/>
</dbReference>
<gene>
    <name evidence="2" type="ORF">I553_8800</name>
</gene>
<dbReference type="GO" id="GO:0051782">
    <property type="term" value="P:negative regulation of cell division"/>
    <property type="evidence" value="ECO:0007669"/>
    <property type="project" value="TreeGrafter"/>
</dbReference>
<dbReference type="GO" id="GO:0005829">
    <property type="term" value="C:cytosol"/>
    <property type="evidence" value="ECO:0007669"/>
    <property type="project" value="TreeGrafter"/>
</dbReference>
<name>X8CLP0_MYCXE</name>
<evidence type="ECO:0000313" key="2">
    <source>
        <dbReference type="EMBL" id="EUA56746.1"/>
    </source>
</evidence>